<protein>
    <recommendedName>
        <fullName evidence="4">Helix-hairpin-helix domain-containing protein</fullName>
    </recommendedName>
</protein>
<proteinExistence type="predicted"/>
<comment type="caution">
    <text evidence="2">The sequence shown here is derived from an EMBL/GenBank/DDBJ whole genome shotgun (WGS) entry which is preliminary data.</text>
</comment>
<dbReference type="SUPFAM" id="SSF47781">
    <property type="entry name" value="RuvA domain 2-like"/>
    <property type="match status" value="4"/>
</dbReference>
<feature type="transmembrane region" description="Helical" evidence="1">
    <location>
        <begin position="21"/>
        <end position="42"/>
    </location>
</feature>
<dbReference type="GO" id="GO:0015627">
    <property type="term" value="C:type II protein secretion system complex"/>
    <property type="evidence" value="ECO:0007669"/>
    <property type="project" value="TreeGrafter"/>
</dbReference>
<dbReference type="OrthoDB" id="981124at2"/>
<dbReference type="InterPro" id="IPR051675">
    <property type="entry name" value="Endo/Exo/Phosphatase_dom_1"/>
</dbReference>
<dbReference type="GO" id="GO:0015628">
    <property type="term" value="P:protein secretion by the type II secretion system"/>
    <property type="evidence" value="ECO:0007669"/>
    <property type="project" value="TreeGrafter"/>
</dbReference>
<gene>
    <name evidence="2" type="ORF">D1164_07440</name>
</gene>
<dbReference type="Pfam" id="PF12836">
    <property type="entry name" value="HHH_3"/>
    <property type="match status" value="2"/>
</dbReference>
<evidence type="ECO:0000313" key="2">
    <source>
        <dbReference type="EMBL" id="RIH66086.1"/>
    </source>
</evidence>
<reference evidence="2 3" key="1">
    <citation type="journal article" date="2015" name="Int. J. Syst. Evol. Microbiol.">
        <title>Mariniphaga sediminis sp. nov., isolated from coastal sediment.</title>
        <authorList>
            <person name="Wang F.Q."/>
            <person name="Shen Q.Y."/>
            <person name="Chen G.J."/>
            <person name="Du Z.J."/>
        </authorList>
    </citation>
    <scope>NUCLEOTIDE SEQUENCE [LARGE SCALE GENOMIC DNA]</scope>
    <source>
        <strain evidence="2 3">SY21</strain>
    </source>
</reference>
<dbReference type="Proteomes" id="UP000266441">
    <property type="component" value="Unassembled WGS sequence"/>
</dbReference>
<keyword evidence="1" id="KW-0472">Membrane</keyword>
<dbReference type="PANTHER" id="PTHR21180">
    <property type="entry name" value="ENDONUCLEASE/EXONUCLEASE/PHOSPHATASE FAMILY DOMAIN-CONTAINING PROTEIN 1"/>
    <property type="match status" value="1"/>
</dbReference>
<dbReference type="InterPro" id="IPR010994">
    <property type="entry name" value="RuvA_2-like"/>
</dbReference>
<name>A0A399D3P1_9BACT</name>
<keyword evidence="1" id="KW-0812">Transmembrane</keyword>
<keyword evidence="3" id="KW-1185">Reference proteome</keyword>
<dbReference type="AlphaFoldDB" id="A0A399D3P1"/>
<dbReference type="PANTHER" id="PTHR21180:SF32">
    <property type="entry name" value="ENDONUCLEASE_EXONUCLEASE_PHOSPHATASE FAMILY DOMAIN-CONTAINING PROTEIN 1"/>
    <property type="match status" value="1"/>
</dbReference>
<dbReference type="EMBL" id="QWET01000004">
    <property type="protein sequence ID" value="RIH66086.1"/>
    <property type="molecule type" value="Genomic_DNA"/>
</dbReference>
<keyword evidence="1" id="KW-1133">Transmembrane helix</keyword>
<sequence>MRMEKPFRQLFKEYFNFSRKDRNAVIILGVLIGLVFIAHFVVDHIEIKTPNDFSGFEQALEKWEGQNSDIPEFYSLFEFNPNTVSKEKLDSLSIPSFVKRNLLSYRAAGGQFEKPSDVRKLYGMNDSIFSLIEPFIAIPEKNAPSVVKKEQADPVIISGTFDPNEANAEELLRFGFDRFQVSNLLKYREKGGDFSRPEDLMKIYGIDSAIFALVKPHILIREKPEEIALEEENSSPPLLIELNSADSLQLICLKGVGPVFASRILKYRELLGGYYSVSQLMEVYGFPEETFLSIKENIFTDTMKVEKIRINFVDFPGLLRHPYLNKVHVEAILNYRQKNGPFISNDQVLKAGLIDTATFVNLLPYLTCR</sequence>
<organism evidence="2 3">
    <name type="scientific">Mariniphaga sediminis</name>
    <dbReference type="NCBI Taxonomy" id="1628158"/>
    <lineage>
        <taxon>Bacteria</taxon>
        <taxon>Pseudomonadati</taxon>
        <taxon>Bacteroidota</taxon>
        <taxon>Bacteroidia</taxon>
        <taxon>Marinilabiliales</taxon>
        <taxon>Prolixibacteraceae</taxon>
        <taxon>Mariniphaga</taxon>
    </lineage>
</organism>
<evidence type="ECO:0008006" key="4">
    <source>
        <dbReference type="Google" id="ProtNLM"/>
    </source>
</evidence>
<evidence type="ECO:0000313" key="3">
    <source>
        <dbReference type="Proteomes" id="UP000266441"/>
    </source>
</evidence>
<accession>A0A399D3P1</accession>
<dbReference type="Gene3D" id="1.10.150.280">
    <property type="entry name" value="AF1531-like domain"/>
    <property type="match status" value="1"/>
</dbReference>
<evidence type="ECO:0000256" key="1">
    <source>
        <dbReference type="SAM" id="Phobius"/>
    </source>
</evidence>